<keyword evidence="5" id="KW-0342">GTP-binding</keyword>
<evidence type="ECO:0000313" key="8">
    <source>
        <dbReference type="EMBL" id="EEZ92932.1"/>
    </source>
</evidence>
<dbReference type="GO" id="GO:0000049">
    <property type="term" value="F:tRNA binding"/>
    <property type="evidence" value="ECO:0007669"/>
    <property type="project" value="TreeGrafter"/>
</dbReference>
<dbReference type="Pfam" id="PF00009">
    <property type="entry name" value="GTP_EFTU"/>
    <property type="match status" value="1"/>
</dbReference>
<dbReference type="GO" id="GO:0005829">
    <property type="term" value="C:cytosol"/>
    <property type="evidence" value="ECO:0007669"/>
    <property type="project" value="TreeGrafter"/>
</dbReference>
<dbReference type="Proteomes" id="UP000009375">
    <property type="component" value="Unassembled WGS sequence"/>
</dbReference>
<sequence length="393" mass="42810">MVKDITIDVVGNFADGKTTLVKAITSESTLRHSEEKKRGITIRLGYAHFLIYKCDSCGLFSRSKKCEACKSNASLYYRVSIIDSPGHKTLMTIMLSGATLVDGAVLVIASNQKCPQPQTQEHVEALRIMGVKNIVVAQTKIDVVGKERAKESYNEIKEFMSKNGYSDAKIIPVFAAQDVNITQLIQEIGSFDVNNSSNEETTEMVVVRSFDINKPGAEISELKGGVLGGGIKSGSLKVNDNVSVYPGVYIKNSWKPLKTKVISIQSEFGSEKSASRGLMVGVETDLDPSLARRDNLSGSLIVKGDSTPLFKNRVAIIYKEIQNKFDKPLQKNETVLLNVLASKVLGTVVSYSNNGLILNLGASSLPYFVGELAILSRKLNNVWTIAGSGNIYE</sequence>
<dbReference type="InterPro" id="IPR009001">
    <property type="entry name" value="Transl_elong_EF1A/Init_IF2_C"/>
</dbReference>
<evidence type="ECO:0000259" key="7">
    <source>
        <dbReference type="PROSITE" id="PS51722"/>
    </source>
</evidence>
<gene>
    <name evidence="8" type="ORF">BJBARM4_0445</name>
</gene>
<dbReference type="Gene3D" id="3.40.50.300">
    <property type="entry name" value="P-loop containing nucleotide triphosphate hydrolases"/>
    <property type="match status" value="1"/>
</dbReference>
<keyword evidence="4" id="KW-0648">Protein biosynthesis</keyword>
<dbReference type="InterPro" id="IPR015256">
    <property type="entry name" value="eIF2g_C"/>
</dbReference>
<evidence type="ECO:0000313" key="9">
    <source>
        <dbReference type="Proteomes" id="UP000009375"/>
    </source>
</evidence>
<dbReference type="GO" id="GO:0003924">
    <property type="term" value="F:GTPase activity"/>
    <property type="evidence" value="ECO:0007669"/>
    <property type="project" value="InterPro"/>
</dbReference>
<evidence type="ECO:0000256" key="3">
    <source>
        <dbReference type="ARBA" id="ARBA00022741"/>
    </source>
</evidence>
<protein>
    <recommendedName>
        <fullName evidence="1">protein-synthesizing GTPase</fullName>
        <ecNumber evidence="1">3.6.5.3</ecNumber>
    </recommendedName>
</protein>
<dbReference type="InterPro" id="IPR027417">
    <property type="entry name" value="P-loop_NTPase"/>
</dbReference>
<dbReference type="Gene3D" id="2.40.30.10">
    <property type="entry name" value="Translation factors"/>
    <property type="match status" value="2"/>
</dbReference>
<dbReference type="SUPFAM" id="SSF50465">
    <property type="entry name" value="EF-Tu/eEF-1alpha/eIF2-gamma C-terminal domain"/>
    <property type="match status" value="1"/>
</dbReference>
<evidence type="ECO:0000256" key="4">
    <source>
        <dbReference type="ARBA" id="ARBA00022917"/>
    </source>
</evidence>
<dbReference type="SUPFAM" id="SSF52540">
    <property type="entry name" value="P-loop containing nucleoside triphosphate hydrolases"/>
    <property type="match status" value="1"/>
</dbReference>
<dbReference type="EC" id="3.6.5.3" evidence="1"/>
<evidence type="ECO:0000256" key="5">
    <source>
        <dbReference type="ARBA" id="ARBA00023134"/>
    </source>
</evidence>
<dbReference type="PRINTS" id="PR00315">
    <property type="entry name" value="ELONGATNFCT"/>
</dbReference>
<dbReference type="GO" id="GO:0001731">
    <property type="term" value="P:formation of translation preinitiation complex"/>
    <property type="evidence" value="ECO:0007669"/>
    <property type="project" value="TreeGrafter"/>
</dbReference>
<dbReference type="PANTHER" id="PTHR42854:SF3">
    <property type="entry name" value="EUKARYOTIC TRANSLATION INITIATION FACTOR 2 SUBUNIT 3-RELATED"/>
    <property type="match status" value="1"/>
</dbReference>
<dbReference type="Pfam" id="PF09173">
    <property type="entry name" value="eIF2_C"/>
    <property type="match status" value="1"/>
</dbReference>
<feature type="domain" description="Tr-type G" evidence="7">
    <location>
        <begin position="2"/>
        <end position="196"/>
    </location>
</feature>
<reference evidence="8 9" key="1">
    <citation type="journal article" date="2010" name="Proc. Natl. Acad. Sci. U.S.A.">
        <title>Enigmatic, ultrasmall, uncultivated Archaea.</title>
        <authorList>
            <person name="Baker B.J."/>
            <person name="Comolli L.R."/>
            <person name="Dick G.J."/>
            <person name="Hauser L.J."/>
            <person name="Hyatt D."/>
            <person name="Dill B.D."/>
            <person name="Land M.L."/>
            <person name="Verberkmoes N.C."/>
            <person name="Hettich R.L."/>
            <person name="Banfield J.F."/>
        </authorList>
    </citation>
    <scope>NUCLEOTIDE SEQUENCE [LARGE SCALE GENOMIC DNA]</scope>
</reference>
<dbReference type="PROSITE" id="PS51722">
    <property type="entry name" value="G_TR_2"/>
    <property type="match status" value="1"/>
</dbReference>
<evidence type="ECO:0000256" key="2">
    <source>
        <dbReference type="ARBA" id="ARBA00022540"/>
    </source>
</evidence>
<dbReference type="AlphaFoldDB" id="D2EFC7"/>
<dbReference type="InterPro" id="IPR009000">
    <property type="entry name" value="Transl_B-barrel_sf"/>
</dbReference>
<dbReference type="EMBL" id="GG730045">
    <property type="protein sequence ID" value="EEZ92932.1"/>
    <property type="molecule type" value="Genomic_DNA"/>
</dbReference>
<evidence type="ECO:0000256" key="1">
    <source>
        <dbReference type="ARBA" id="ARBA00011986"/>
    </source>
</evidence>
<dbReference type="InterPro" id="IPR050543">
    <property type="entry name" value="eIF2G"/>
</dbReference>
<organism evidence="8 9">
    <name type="scientific">Candidatus Parvarchaeum acidiphilum ARMAN-4</name>
    <dbReference type="NCBI Taxonomy" id="662760"/>
    <lineage>
        <taxon>Archaea</taxon>
        <taxon>Candidatus Parvarchaeota</taxon>
        <taxon>Candidatus Parvarchaeum</taxon>
    </lineage>
</organism>
<dbReference type="InterPro" id="IPR000795">
    <property type="entry name" value="T_Tr_GTP-bd_dom"/>
</dbReference>
<proteinExistence type="predicted"/>
<comment type="catalytic activity">
    <reaction evidence="6">
        <text>GTP + H2O = GDP + phosphate + H(+)</text>
        <dbReference type="Rhea" id="RHEA:19669"/>
        <dbReference type="ChEBI" id="CHEBI:15377"/>
        <dbReference type="ChEBI" id="CHEBI:15378"/>
        <dbReference type="ChEBI" id="CHEBI:37565"/>
        <dbReference type="ChEBI" id="CHEBI:43474"/>
        <dbReference type="ChEBI" id="CHEBI:58189"/>
        <dbReference type="EC" id="3.6.5.3"/>
    </reaction>
</comment>
<dbReference type="NCBIfam" id="NF003077">
    <property type="entry name" value="PRK04000.1"/>
    <property type="match status" value="1"/>
</dbReference>
<dbReference type="SUPFAM" id="SSF50447">
    <property type="entry name" value="Translation proteins"/>
    <property type="match status" value="1"/>
</dbReference>
<dbReference type="GO" id="GO:0005525">
    <property type="term" value="F:GTP binding"/>
    <property type="evidence" value="ECO:0007669"/>
    <property type="project" value="UniProtKB-KW"/>
</dbReference>
<accession>D2EFC7</accession>
<name>D2EFC7_PARA4</name>
<dbReference type="PANTHER" id="PTHR42854">
    <property type="entry name" value="EUKARYOTIC TRANSLATION INITIATION FACTOR 2 SUBUNIT 3 FAMILY MEMBER"/>
    <property type="match status" value="1"/>
</dbReference>
<dbReference type="GO" id="GO:0003743">
    <property type="term" value="F:translation initiation factor activity"/>
    <property type="evidence" value="ECO:0007669"/>
    <property type="project" value="UniProtKB-KW"/>
</dbReference>
<evidence type="ECO:0000256" key="6">
    <source>
        <dbReference type="ARBA" id="ARBA00048107"/>
    </source>
</evidence>
<keyword evidence="2" id="KW-0396">Initiation factor</keyword>
<keyword evidence="3" id="KW-0547">Nucleotide-binding</keyword>